<dbReference type="GO" id="GO:0008610">
    <property type="term" value="P:lipid biosynthetic process"/>
    <property type="evidence" value="ECO:0007669"/>
    <property type="project" value="UniProtKB-ARBA"/>
</dbReference>
<dbReference type="GO" id="GO:1901137">
    <property type="term" value="P:carbohydrate derivative biosynthetic process"/>
    <property type="evidence" value="ECO:0007669"/>
    <property type="project" value="UniProtKB-ARBA"/>
</dbReference>
<keyword evidence="5" id="KW-0472">Membrane</keyword>
<keyword evidence="6 8" id="KW-0012">Acyltransferase</keyword>
<name>A0A5B8RH20_9ZZZZ</name>
<dbReference type="PANTHER" id="PTHR30606">
    <property type="entry name" value="LIPID A BIOSYNTHESIS LAUROYL ACYLTRANSFERASE"/>
    <property type="match status" value="1"/>
</dbReference>
<keyword evidence="3" id="KW-0997">Cell inner membrane</keyword>
<dbReference type="AlphaFoldDB" id="A0A5B8RH20"/>
<sequence length="226" mass="25915">MEVALAWWGAESRIARLGTVEGAEHVARAQADGHGVILVSAHFTPLDISGRIMSRWFGFQAIYRENRNAVIEHFMRESRRRHFEHAFDRGDMRAMVRALRERRVVWYPPDQDYGRRHAVFAPFFGVPAATITMTSRLARLSGAVVIPCYGVAREDGSGYVVRLGPPLEGFPSGDDTADAERLNARLEAEIRQRPAQYYWVHRRFKTRPDGGPNPYRGRRKRRRKGK</sequence>
<dbReference type="GO" id="GO:0005886">
    <property type="term" value="C:plasma membrane"/>
    <property type="evidence" value="ECO:0007669"/>
    <property type="project" value="UniProtKB-SubCell"/>
</dbReference>
<evidence type="ECO:0000256" key="5">
    <source>
        <dbReference type="ARBA" id="ARBA00023136"/>
    </source>
</evidence>
<dbReference type="GO" id="GO:0008913">
    <property type="term" value="F:Kdo2-lipid IVA acyltransferase activity"/>
    <property type="evidence" value="ECO:0007669"/>
    <property type="project" value="UniProtKB-EC"/>
</dbReference>
<evidence type="ECO:0000256" key="6">
    <source>
        <dbReference type="ARBA" id="ARBA00023315"/>
    </source>
</evidence>
<keyword evidence="4 8" id="KW-0808">Transferase</keyword>
<evidence type="ECO:0000256" key="2">
    <source>
        <dbReference type="ARBA" id="ARBA00022475"/>
    </source>
</evidence>
<keyword evidence="2" id="KW-1003">Cell membrane</keyword>
<evidence type="ECO:0000256" key="3">
    <source>
        <dbReference type="ARBA" id="ARBA00022519"/>
    </source>
</evidence>
<gene>
    <name evidence="8" type="primary">lpxL_1</name>
    <name evidence="8" type="ORF">KBTEX_03135</name>
</gene>
<evidence type="ECO:0000256" key="1">
    <source>
        <dbReference type="ARBA" id="ARBA00004533"/>
    </source>
</evidence>
<dbReference type="InterPro" id="IPR004960">
    <property type="entry name" value="LipA_acyltrans"/>
</dbReference>
<accession>A0A5B8RH20</accession>
<dbReference type="Pfam" id="PF03279">
    <property type="entry name" value="Lip_A_acyltrans"/>
    <property type="match status" value="1"/>
</dbReference>
<dbReference type="EC" id="2.3.1.241" evidence="8"/>
<organism evidence="8">
    <name type="scientific">uncultured organism</name>
    <dbReference type="NCBI Taxonomy" id="155900"/>
    <lineage>
        <taxon>unclassified sequences</taxon>
        <taxon>environmental samples</taxon>
    </lineage>
</organism>
<evidence type="ECO:0000313" key="8">
    <source>
        <dbReference type="EMBL" id="QEA06794.1"/>
    </source>
</evidence>
<reference evidence="8" key="1">
    <citation type="submission" date="2019-06" db="EMBL/GenBank/DDBJ databases">
        <authorList>
            <person name="Murdoch R.W."/>
            <person name="Fathepure B."/>
        </authorList>
    </citation>
    <scope>NUCLEOTIDE SEQUENCE</scope>
</reference>
<feature type="compositionally biased region" description="Basic residues" evidence="7">
    <location>
        <begin position="216"/>
        <end position="226"/>
    </location>
</feature>
<evidence type="ECO:0000256" key="4">
    <source>
        <dbReference type="ARBA" id="ARBA00022679"/>
    </source>
</evidence>
<dbReference type="EMBL" id="MN079171">
    <property type="protein sequence ID" value="QEA06794.1"/>
    <property type="molecule type" value="Genomic_DNA"/>
</dbReference>
<dbReference type="PANTHER" id="PTHR30606:SF9">
    <property type="entry name" value="LIPID A BIOSYNTHESIS LAUROYLTRANSFERASE"/>
    <property type="match status" value="1"/>
</dbReference>
<evidence type="ECO:0000256" key="7">
    <source>
        <dbReference type="SAM" id="MobiDB-lite"/>
    </source>
</evidence>
<protein>
    <submittedName>
        <fullName evidence="8">Lipid A biosynthesis lauroyltransferase</fullName>
        <ecNumber evidence="8">2.3.1.241</ecNumber>
    </submittedName>
</protein>
<comment type="subcellular location">
    <subcellularLocation>
        <location evidence="1">Cell inner membrane</location>
    </subcellularLocation>
</comment>
<dbReference type="CDD" id="cd07984">
    <property type="entry name" value="LPLAT_LABLAT-like"/>
    <property type="match status" value="1"/>
</dbReference>
<proteinExistence type="predicted"/>
<feature type="region of interest" description="Disordered" evidence="7">
    <location>
        <begin position="203"/>
        <end position="226"/>
    </location>
</feature>